<evidence type="ECO:0000313" key="2">
    <source>
        <dbReference type="EMBL" id="SOR32534.1"/>
    </source>
</evidence>
<feature type="region of interest" description="Disordered" evidence="1">
    <location>
        <begin position="1"/>
        <end position="24"/>
    </location>
</feature>
<evidence type="ECO:0000313" key="3">
    <source>
        <dbReference type="Proteomes" id="UP000233769"/>
    </source>
</evidence>
<feature type="region of interest" description="Disordered" evidence="1">
    <location>
        <begin position="490"/>
        <end position="529"/>
    </location>
</feature>
<protein>
    <submittedName>
        <fullName evidence="2">Uncharacterized protein</fullName>
    </submittedName>
</protein>
<evidence type="ECO:0000256" key="1">
    <source>
        <dbReference type="SAM" id="MobiDB-lite"/>
    </source>
</evidence>
<dbReference type="EMBL" id="LT962688">
    <property type="protein sequence ID" value="SOR32534.1"/>
    <property type="molecule type" value="Genomic_DNA"/>
</dbReference>
<feature type="compositionally biased region" description="Basic and acidic residues" evidence="1">
    <location>
        <begin position="515"/>
        <end position="527"/>
    </location>
</feature>
<proteinExistence type="predicted"/>
<sequence length="770" mass="87803">MRSKPKDSFAVVQHGEASLSSDSIEQDGVEISTAVADATEAVAFIAEAAFSENDTRIRGSSVSTDVHTYEFSNIASVEAYFRAALSSSQAEVVAEKSITAETLPIRVTSGFASKGRSSFKELRAQAAEREQAAEAGCNERRQRKPAKQKRVIAALRAQVENDPQYKSACEEAKRVQQRYAAALKSQSDSSPVARRSLTEVENAANFAQDFYLVNLAAIATRIERCGSEDAFACGSDYCPHCRKRFGARLLEDTQVQLSRRYGQDLEQARNELVHVTILNDIVIPDPDLDRDYLANFSASTIRRDHRELLAYLKRWQSDRRSAMSHLLAKRKLSMELIEDWMTAENRDRRFYSADNLYADAIQLVRFNELIESAHRKFKRKRDWLKNPPNDFVSWRAAEDVDPYMWQLRKAQTLSRDDIFKLAHGLQCLDRQFEGLTKTNFPERLKFKSSIEKVMRRERSKLYRLNKDLPGISLIGQFELELVDLRHSIGGTHQHRTKSQTLRALASQPRKPLKPRKSDEPPSAEAERRRIKQTAKARLLDEARERITGNRELPESDFPGLQFAVLLHIHAFVDLNGHSRDDLERWLSGKQVGTRKFKGFWRLPYQVMVKKLFEAKPINDSLRDISFYPFKGPTTFNYENTAPKHDEDLPDEDPANFSDEALALLAWLQVGIGHESLRLSINWPSVDRERRGRKPNKTVIPKVTEEEFYEEIEPMLAERGLSLPTEPSGQTDLSELFEAEDIREGMSRGSRNDECEEEGDINDTAASPSQD</sequence>
<organism evidence="2 3">
    <name type="scientific">Methylorubrum extorquens</name>
    <name type="common">Methylobacterium dichloromethanicum</name>
    <name type="synonym">Methylobacterium extorquens</name>
    <dbReference type="NCBI Taxonomy" id="408"/>
    <lineage>
        <taxon>Bacteria</taxon>
        <taxon>Pseudomonadati</taxon>
        <taxon>Pseudomonadota</taxon>
        <taxon>Alphaproteobacteria</taxon>
        <taxon>Hyphomicrobiales</taxon>
        <taxon>Methylobacteriaceae</taxon>
        <taxon>Methylorubrum</taxon>
    </lineage>
</organism>
<feature type="region of interest" description="Disordered" evidence="1">
    <location>
        <begin position="719"/>
        <end position="770"/>
    </location>
</feature>
<reference evidence="3" key="1">
    <citation type="submission" date="2017-10" db="EMBL/GenBank/DDBJ databases">
        <authorList>
            <person name="Regsiter A."/>
            <person name="William W."/>
        </authorList>
    </citation>
    <scope>NUCLEOTIDE SEQUENCE [LARGE SCALE GENOMIC DNA]</scope>
</reference>
<dbReference type="Proteomes" id="UP000233769">
    <property type="component" value="Chromosome tk0001"/>
</dbReference>
<feature type="compositionally biased region" description="Basic and acidic residues" evidence="1">
    <location>
        <begin position="739"/>
        <end position="752"/>
    </location>
</feature>
<name>A0A2N9AYY0_METEX</name>
<gene>
    <name evidence="2" type="ORF">TK0001_5975</name>
</gene>
<dbReference type="AlphaFoldDB" id="A0A2N9AYY0"/>
<accession>A0A2N9AYY0</accession>